<dbReference type="EMBL" id="MLBY01000005">
    <property type="protein sequence ID" value="MEE7459054.1"/>
    <property type="molecule type" value="Genomic_DNA"/>
</dbReference>
<keyword evidence="1" id="KW-1133">Transmembrane helix</keyword>
<comment type="caution">
    <text evidence="2">The sequence shown here is derived from an EMBL/GenBank/DDBJ whole genome shotgun (WGS) entry which is preliminary data.</text>
</comment>
<evidence type="ECO:0000313" key="2">
    <source>
        <dbReference type="EMBL" id="MEE7459054.1"/>
    </source>
</evidence>
<keyword evidence="3" id="KW-1185">Reference proteome</keyword>
<evidence type="ECO:0000313" key="3">
    <source>
        <dbReference type="Proteomes" id="UP001349262"/>
    </source>
</evidence>
<feature type="transmembrane region" description="Helical" evidence="1">
    <location>
        <begin position="20"/>
        <end position="38"/>
    </location>
</feature>
<evidence type="ECO:0000256" key="1">
    <source>
        <dbReference type="SAM" id="Phobius"/>
    </source>
</evidence>
<protein>
    <recommendedName>
        <fullName evidence="4">SGNH/GDSL hydrolase family protein</fullName>
    </recommendedName>
</protein>
<proteinExistence type="predicted"/>
<dbReference type="Proteomes" id="UP001349262">
    <property type="component" value="Unassembled WGS sequence"/>
</dbReference>
<keyword evidence="1" id="KW-0472">Membrane</keyword>
<evidence type="ECO:0008006" key="4">
    <source>
        <dbReference type="Google" id="ProtNLM"/>
    </source>
</evidence>
<accession>A0ABU7TEV3</accession>
<organism evidence="2 3">
    <name type="scientific">Methylobacterium radiotolerans</name>
    <dbReference type="NCBI Taxonomy" id="31998"/>
    <lineage>
        <taxon>Bacteria</taxon>
        <taxon>Pseudomonadati</taxon>
        <taxon>Pseudomonadota</taxon>
        <taxon>Alphaproteobacteria</taxon>
        <taxon>Hyphomicrobiales</taxon>
        <taxon>Methylobacteriaceae</taxon>
        <taxon>Methylobacterium</taxon>
    </lineage>
</organism>
<keyword evidence="1" id="KW-0812">Transmembrane</keyword>
<sequence length="343" mass="37036">MAPPSASAGTRDWTGFARLFVRVAVGLLAGYLALAFVIDPYDSGRSTLLSAGAVRPQGPRTAAALRGRDPAFEGAVFGNSHIQLIEPARLTAATGIPFVQLSVPATGPGEQLALLAWFLRHHPQPKALVLSVDDLWCTDDPALPNDKPFPFWLYSHDPLAYARGLLRLPVAQEVVGRIGWLLGARRRQARADGWWDYEPDYLMLGDLDGERFRAARETSAPEEAAPGRAGPGFPAAARLSEALATLPEDTAMVAVLPPVYAAGRPRPGSPRARAEAACRSALEAALRRHGRSTLVDGRRERPALHDPALFFDQTHYRHALARPLADEIADAVLRLRAAPPTAQ</sequence>
<name>A0ABU7TEV3_9HYPH</name>
<reference evidence="2 3" key="1">
    <citation type="journal article" date="2012" name="Genet. Mol. Biol.">
        <title>Analysis of 16S rRNA and mxaF genes revealing insights into Methylobacterium niche-specific plant association.</title>
        <authorList>
            <person name="Dourado M.N."/>
            <person name="Andreote F.D."/>
            <person name="Dini-Andreote F."/>
            <person name="Conti R."/>
            <person name="Araujo J.M."/>
            <person name="Araujo W.L."/>
        </authorList>
    </citation>
    <scope>NUCLEOTIDE SEQUENCE [LARGE SCALE GENOMIC DNA]</scope>
    <source>
        <strain evidence="2 3">SR1.6/4</strain>
    </source>
</reference>
<gene>
    <name evidence="2" type="ORF">MRSR164_20380</name>
</gene>